<protein>
    <recommendedName>
        <fullName evidence="5">Ferredoxin thioredoxin reductase alpha chain domain-containing protein</fullName>
    </recommendedName>
</protein>
<dbReference type="PANTHER" id="PTHR46937:SF4">
    <property type="entry name" value="FERREDOXIN-THIOREDOXIN REDUCTASE SUBUNIT A1, CHLOROPLASTIC"/>
    <property type="match status" value="1"/>
</dbReference>
<evidence type="ECO:0000259" key="5">
    <source>
        <dbReference type="Pfam" id="PF02941"/>
    </source>
</evidence>
<keyword evidence="1" id="KW-0560">Oxidoreductase</keyword>
<dbReference type="Gene3D" id="2.30.30.50">
    <property type="match status" value="1"/>
</dbReference>
<dbReference type="Pfam" id="PF02941">
    <property type="entry name" value="FeThRed_A"/>
    <property type="match status" value="1"/>
</dbReference>
<keyword evidence="7" id="KW-1185">Reference proteome</keyword>
<comment type="similarity">
    <text evidence="4">Belongs to the ferredoxin thioredoxin reductase alpha subunit family.</text>
</comment>
<accession>A0AAW1SF61</accession>
<proteinExistence type="inferred from homology"/>
<dbReference type="Proteomes" id="UP001438707">
    <property type="component" value="Unassembled WGS sequence"/>
</dbReference>
<dbReference type="SUPFAM" id="SSF50090">
    <property type="entry name" value="Electron transport accessory proteins"/>
    <property type="match status" value="1"/>
</dbReference>
<evidence type="ECO:0000256" key="3">
    <source>
        <dbReference type="ARBA" id="ARBA00034474"/>
    </source>
</evidence>
<sequence>MASCTCFLGRSPLQPRSLLPQHHSQQGLKPHVDFLCKGVKEGTRVRVTRSIPVYHAMKFKGGLDLEGKEGEVLSDVSQHKGKVLSSTLPYRIQFMVPHEEAGEVKVIAHLNGTEFEPL</sequence>
<comment type="subunit">
    <text evidence="2">Heterodimer of subunit A (variable subunit) and subunit B (catalytic subunit). Heterodimeric FTR forms a complex with ferredoxin and thioredoxin.</text>
</comment>
<dbReference type="InterPro" id="IPR044166">
    <property type="entry name" value="FTRV"/>
</dbReference>
<feature type="domain" description="Ferredoxin thioredoxin reductase alpha chain" evidence="5">
    <location>
        <begin position="42"/>
        <end position="114"/>
    </location>
</feature>
<dbReference type="GO" id="GO:0015979">
    <property type="term" value="P:photosynthesis"/>
    <property type="evidence" value="ECO:0007669"/>
    <property type="project" value="InterPro"/>
</dbReference>
<organism evidence="6 7">
    <name type="scientific">Apatococcus lobatus</name>
    <dbReference type="NCBI Taxonomy" id="904363"/>
    <lineage>
        <taxon>Eukaryota</taxon>
        <taxon>Viridiplantae</taxon>
        <taxon>Chlorophyta</taxon>
        <taxon>core chlorophytes</taxon>
        <taxon>Trebouxiophyceae</taxon>
        <taxon>Chlorellales</taxon>
        <taxon>Chlorellaceae</taxon>
        <taxon>Apatococcus</taxon>
    </lineage>
</organism>
<evidence type="ECO:0000256" key="4">
    <source>
        <dbReference type="ARBA" id="ARBA00034490"/>
    </source>
</evidence>
<evidence type="ECO:0000313" key="6">
    <source>
        <dbReference type="EMBL" id="KAK9844477.1"/>
    </source>
</evidence>
<dbReference type="EMBL" id="JALJOS010000001">
    <property type="protein sequence ID" value="KAK9844477.1"/>
    <property type="molecule type" value="Genomic_DNA"/>
</dbReference>
<gene>
    <name evidence="6" type="ORF">WJX74_002983</name>
</gene>
<dbReference type="InterPro" id="IPR008990">
    <property type="entry name" value="Elect_transpt_acc-like_dom_sf"/>
</dbReference>
<evidence type="ECO:0000256" key="1">
    <source>
        <dbReference type="ARBA" id="ARBA00023002"/>
    </source>
</evidence>
<dbReference type="GO" id="GO:0016491">
    <property type="term" value="F:oxidoreductase activity"/>
    <property type="evidence" value="ECO:0007669"/>
    <property type="project" value="UniProtKB-KW"/>
</dbReference>
<dbReference type="AlphaFoldDB" id="A0AAW1SF61"/>
<reference evidence="6 7" key="1">
    <citation type="journal article" date="2024" name="Nat. Commun.">
        <title>Phylogenomics reveals the evolutionary origins of lichenization in chlorophyte algae.</title>
        <authorList>
            <person name="Puginier C."/>
            <person name="Libourel C."/>
            <person name="Otte J."/>
            <person name="Skaloud P."/>
            <person name="Haon M."/>
            <person name="Grisel S."/>
            <person name="Petersen M."/>
            <person name="Berrin J.G."/>
            <person name="Delaux P.M."/>
            <person name="Dal Grande F."/>
            <person name="Keller J."/>
        </authorList>
    </citation>
    <scope>NUCLEOTIDE SEQUENCE [LARGE SCALE GENOMIC DNA]</scope>
    <source>
        <strain evidence="6 7">SAG 2145</strain>
    </source>
</reference>
<evidence type="ECO:0000256" key="2">
    <source>
        <dbReference type="ARBA" id="ARBA00026011"/>
    </source>
</evidence>
<comment type="function">
    <text evidence="3">Variable subunit of the ferredoxin-thioredoxin reductase (FTR), which catalyzes the two-electron reduction of thioredoxins by the electrons provided by reduced ferredoxin.</text>
</comment>
<comment type="caution">
    <text evidence="6">The sequence shown here is derived from an EMBL/GenBank/DDBJ whole genome shotgun (WGS) entry which is preliminary data.</text>
</comment>
<evidence type="ECO:0000313" key="7">
    <source>
        <dbReference type="Proteomes" id="UP001438707"/>
    </source>
</evidence>
<name>A0AAW1SF61_9CHLO</name>
<dbReference type="PANTHER" id="PTHR46937">
    <property type="entry name" value="FERREDOXIN-THIOREDOXIN REDUCTASE, VARIABLE CHAIN"/>
    <property type="match status" value="1"/>
</dbReference>
<dbReference type="InterPro" id="IPR004207">
    <property type="entry name" value="Fd_thioredoxin_Rdtase_alpha"/>
</dbReference>